<keyword evidence="3" id="KW-1185">Reference proteome</keyword>
<keyword evidence="1" id="KW-0812">Transmembrane</keyword>
<feature type="transmembrane region" description="Helical" evidence="1">
    <location>
        <begin position="100"/>
        <end position="124"/>
    </location>
</feature>
<gene>
    <name evidence="2" type="ORF">NM125_11815</name>
</gene>
<dbReference type="InterPro" id="IPR021776">
    <property type="entry name" value="ActD"/>
</dbReference>
<protein>
    <submittedName>
        <fullName evidence="2">DUF3341 domain-containing protein</fullName>
    </submittedName>
</protein>
<feature type="transmembrane region" description="Helical" evidence="1">
    <location>
        <begin position="59"/>
        <end position="80"/>
    </location>
</feature>
<proteinExistence type="predicted"/>
<sequence>MSTTEKNNLYGVIAEFRNPKELIDVAKTMSKSGFSKFDTFSPFPIHGMDKAMNLKKSKLGWIVLGHACIGFFGALAMMYYMAVVDYPMNISGKPLFNAPAWVPITFELTVLLSSFGAVFGMFFLNGLPKLNNPLFNVERFKKATDDGFFACIEAEDDMFDADKVKKLFEEAGATHIEEVYE</sequence>
<keyword evidence="1" id="KW-0472">Membrane</keyword>
<name>A0A9X2L647_9BACT</name>
<comment type="caution">
    <text evidence="2">The sequence shown here is derived from an EMBL/GenBank/DDBJ whole genome shotgun (WGS) entry which is preliminary data.</text>
</comment>
<reference evidence="2" key="1">
    <citation type="submission" date="2022-06" db="EMBL/GenBank/DDBJ databases">
        <title>Gracilimonas sp. CAU 1638 isolated from sea sediment.</title>
        <authorList>
            <person name="Kim W."/>
        </authorList>
    </citation>
    <scope>NUCLEOTIDE SEQUENCE</scope>
    <source>
        <strain evidence="2">CAU 1638</strain>
    </source>
</reference>
<dbReference type="PANTHER" id="PTHR40394:SF2">
    <property type="entry name" value="QUINOL:CYTOCHROME C OXIDOREDUCTASE MEMBRANE PROTEIN"/>
    <property type="match status" value="1"/>
</dbReference>
<evidence type="ECO:0000256" key="1">
    <source>
        <dbReference type="SAM" id="Phobius"/>
    </source>
</evidence>
<dbReference type="PANTHER" id="PTHR40394">
    <property type="entry name" value="LIPOPROTEIN-RELATED"/>
    <property type="match status" value="1"/>
</dbReference>
<organism evidence="2 3">
    <name type="scientific">Gracilimonas sediminicola</name>
    <dbReference type="NCBI Taxonomy" id="2952158"/>
    <lineage>
        <taxon>Bacteria</taxon>
        <taxon>Pseudomonadati</taxon>
        <taxon>Balneolota</taxon>
        <taxon>Balneolia</taxon>
        <taxon>Balneolales</taxon>
        <taxon>Balneolaceae</taxon>
        <taxon>Gracilimonas</taxon>
    </lineage>
</organism>
<keyword evidence="1" id="KW-1133">Transmembrane helix</keyword>
<dbReference type="RefSeq" id="WP_255135142.1">
    <property type="nucleotide sequence ID" value="NZ_JANDBC010000002.1"/>
</dbReference>
<dbReference type="EMBL" id="JANDBC010000002">
    <property type="protein sequence ID" value="MCP9292263.1"/>
    <property type="molecule type" value="Genomic_DNA"/>
</dbReference>
<accession>A0A9X2L647</accession>
<evidence type="ECO:0000313" key="3">
    <source>
        <dbReference type="Proteomes" id="UP001139125"/>
    </source>
</evidence>
<dbReference type="AlphaFoldDB" id="A0A9X2L647"/>
<evidence type="ECO:0000313" key="2">
    <source>
        <dbReference type="EMBL" id="MCP9292263.1"/>
    </source>
</evidence>
<dbReference type="Proteomes" id="UP001139125">
    <property type="component" value="Unassembled WGS sequence"/>
</dbReference>
<dbReference type="Pfam" id="PF11821">
    <property type="entry name" value="ActD"/>
    <property type="match status" value="1"/>
</dbReference>